<dbReference type="RefSeq" id="WP_284825959.1">
    <property type="nucleotide sequence ID" value="NZ_CP126969.1"/>
</dbReference>
<evidence type="ECO:0000256" key="5">
    <source>
        <dbReference type="ARBA" id="ARBA00022989"/>
    </source>
</evidence>
<feature type="transmembrane region" description="Helical" evidence="7">
    <location>
        <begin position="80"/>
        <end position="101"/>
    </location>
</feature>
<name>A0ABY8VFK2_9CORY</name>
<evidence type="ECO:0000256" key="7">
    <source>
        <dbReference type="SAM" id="Phobius"/>
    </source>
</evidence>
<evidence type="ECO:0000256" key="1">
    <source>
        <dbReference type="ARBA" id="ARBA00004651"/>
    </source>
</evidence>
<dbReference type="PANTHER" id="PTHR33452:SF1">
    <property type="entry name" value="INNER MEMBRANE PROTEIN YPHA-RELATED"/>
    <property type="match status" value="1"/>
</dbReference>
<dbReference type="InterPro" id="IPR032808">
    <property type="entry name" value="DoxX"/>
</dbReference>
<accession>A0ABY8VFK2</accession>
<proteinExistence type="inferred from homology"/>
<dbReference type="InterPro" id="IPR051907">
    <property type="entry name" value="DoxX-like_oxidoreductase"/>
</dbReference>
<reference evidence="8 9" key="1">
    <citation type="submission" date="2023-05" db="EMBL/GenBank/DDBJ databases">
        <title>Corynebacterium suedekumii sp. nov. and Corynebacterium breve sp. nov. isolated from raw cow's milk.</title>
        <authorList>
            <person name="Baer M.K."/>
            <person name="Mehl L."/>
            <person name="Hellmuth R."/>
            <person name="Marke G."/>
            <person name="Lipski A."/>
        </authorList>
    </citation>
    <scope>NUCLEOTIDE SEQUENCE [LARGE SCALE GENOMIC DNA]</scope>
    <source>
        <strain evidence="8 9">R4</strain>
    </source>
</reference>
<dbReference type="Pfam" id="PF07681">
    <property type="entry name" value="DoxX"/>
    <property type="match status" value="1"/>
</dbReference>
<evidence type="ECO:0000256" key="6">
    <source>
        <dbReference type="ARBA" id="ARBA00023136"/>
    </source>
</evidence>
<evidence type="ECO:0000256" key="4">
    <source>
        <dbReference type="ARBA" id="ARBA00022692"/>
    </source>
</evidence>
<feature type="transmembrane region" description="Helical" evidence="7">
    <location>
        <begin position="12"/>
        <end position="32"/>
    </location>
</feature>
<gene>
    <name evidence="8" type="ORF">QP027_03265</name>
</gene>
<evidence type="ECO:0000256" key="3">
    <source>
        <dbReference type="ARBA" id="ARBA00022475"/>
    </source>
</evidence>
<dbReference type="PANTHER" id="PTHR33452">
    <property type="entry name" value="OXIDOREDUCTASE CATD-RELATED"/>
    <property type="match status" value="1"/>
</dbReference>
<protein>
    <submittedName>
        <fullName evidence="8">DoxX family protein</fullName>
    </submittedName>
</protein>
<dbReference type="EMBL" id="CP126969">
    <property type="protein sequence ID" value="WIM68431.1"/>
    <property type="molecule type" value="Genomic_DNA"/>
</dbReference>
<comment type="similarity">
    <text evidence="2">Belongs to the DoxX family.</text>
</comment>
<keyword evidence="5 7" id="KW-1133">Transmembrane helix</keyword>
<evidence type="ECO:0000313" key="8">
    <source>
        <dbReference type="EMBL" id="WIM68431.1"/>
    </source>
</evidence>
<evidence type="ECO:0000313" key="9">
    <source>
        <dbReference type="Proteomes" id="UP001225598"/>
    </source>
</evidence>
<keyword evidence="3" id="KW-1003">Cell membrane</keyword>
<feature type="transmembrane region" description="Helical" evidence="7">
    <location>
        <begin position="52"/>
        <end position="73"/>
    </location>
</feature>
<dbReference type="Proteomes" id="UP001225598">
    <property type="component" value="Chromosome"/>
</dbReference>
<evidence type="ECO:0000256" key="2">
    <source>
        <dbReference type="ARBA" id="ARBA00006679"/>
    </source>
</evidence>
<feature type="transmembrane region" description="Helical" evidence="7">
    <location>
        <begin position="107"/>
        <end position="128"/>
    </location>
</feature>
<comment type="subcellular location">
    <subcellularLocation>
        <location evidence="1">Cell membrane</location>
        <topology evidence="1">Multi-pass membrane protein</topology>
    </subcellularLocation>
</comment>
<sequence>MNRPVVRDLTLLIVRIVLGVVFVARGYTHWFVTGIGATAGEFARWGIPQPKLSAYLASGTELIAGALLVIGLLTTLVASALALLIALATYFVHLGNGFFVADGGIEYPLVLFVSLLMIVVFGAGRASLDEVLNRA</sequence>
<keyword evidence="4 7" id="KW-0812">Transmembrane</keyword>
<keyword evidence="9" id="KW-1185">Reference proteome</keyword>
<keyword evidence="6 7" id="KW-0472">Membrane</keyword>
<organism evidence="8 9">
    <name type="scientific">Corynebacterium breve</name>
    <dbReference type="NCBI Taxonomy" id="3049799"/>
    <lineage>
        <taxon>Bacteria</taxon>
        <taxon>Bacillati</taxon>
        <taxon>Actinomycetota</taxon>
        <taxon>Actinomycetes</taxon>
        <taxon>Mycobacteriales</taxon>
        <taxon>Corynebacteriaceae</taxon>
        <taxon>Corynebacterium</taxon>
    </lineage>
</organism>